<comment type="caution">
    <text evidence="2">The sequence shown here is derived from an EMBL/GenBank/DDBJ whole genome shotgun (WGS) entry which is preliminary data.</text>
</comment>
<sequence length="235" mass="24056">MGNHRSRRNPRRRRLTTTGLTGRLPTTTRHAGRPTDPLTARRAGRLATTARLAAALAAGLNPAFTNAGRPTGPLATRLTDPLATTRLTGEPAMTTKLVTTFANAGRPTAFAATARLTGEPAITRLTSRLPTTARHAGRLTDPRTARHITAFAAGHAGGFGPGLPHPIGLTIGLTGGLGDCAGLIAGDNLVSVRCRPGTCPVGPGLRGTTQPEPLAPRGTGGMRDDLARAAITGGA</sequence>
<organism evidence="2 3">
    <name type="scientific">Saccharopolyspora elongata</name>
    <dbReference type="NCBI Taxonomy" id="2530387"/>
    <lineage>
        <taxon>Bacteria</taxon>
        <taxon>Bacillati</taxon>
        <taxon>Actinomycetota</taxon>
        <taxon>Actinomycetes</taxon>
        <taxon>Pseudonocardiales</taxon>
        <taxon>Pseudonocardiaceae</taxon>
        <taxon>Saccharopolyspora</taxon>
    </lineage>
</organism>
<dbReference type="Proteomes" id="UP000294947">
    <property type="component" value="Unassembled WGS sequence"/>
</dbReference>
<feature type="compositionally biased region" description="Basic residues" evidence="1">
    <location>
        <begin position="1"/>
        <end position="15"/>
    </location>
</feature>
<reference evidence="2 3" key="1">
    <citation type="submission" date="2019-03" db="EMBL/GenBank/DDBJ databases">
        <title>Draft genome sequences of novel Actinobacteria.</title>
        <authorList>
            <person name="Sahin N."/>
            <person name="Ay H."/>
            <person name="Saygin H."/>
        </authorList>
    </citation>
    <scope>NUCLEOTIDE SEQUENCE [LARGE SCALE GENOMIC DNA]</scope>
    <source>
        <strain evidence="2 3">7K502</strain>
    </source>
</reference>
<feature type="compositionally biased region" description="Low complexity" evidence="1">
    <location>
        <begin position="16"/>
        <end position="29"/>
    </location>
</feature>
<protein>
    <submittedName>
        <fullName evidence="2">Uncharacterized protein</fullName>
    </submittedName>
</protein>
<evidence type="ECO:0000256" key="1">
    <source>
        <dbReference type="SAM" id="MobiDB-lite"/>
    </source>
</evidence>
<gene>
    <name evidence="2" type="ORF">E1288_46265</name>
</gene>
<accession>A0A4R4XMQ5</accession>
<evidence type="ECO:0000313" key="3">
    <source>
        <dbReference type="Proteomes" id="UP000294947"/>
    </source>
</evidence>
<name>A0A4R4XMQ5_9PSEU</name>
<feature type="region of interest" description="Disordered" evidence="1">
    <location>
        <begin position="1"/>
        <end position="38"/>
    </location>
</feature>
<proteinExistence type="predicted"/>
<evidence type="ECO:0000313" key="2">
    <source>
        <dbReference type="EMBL" id="TDD32346.1"/>
    </source>
</evidence>
<dbReference type="AlphaFoldDB" id="A0A4R4XMQ5"/>
<keyword evidence="3" id="KW-1185">Reference proteome</keyword>
<dbReference type="EMBL" id="SMKW01000207">
    <property type="protein sequence ID" value="TDD32346.1"/>
    <property type="molecule type" value="Genomic_DNA"/>
</dbReference>